<evidence type="ECO:0000313" key="4">
    <source>
        <dbReference type="Proteomes" id="UP000249066"/>
    </source>
</evidence>
<dbReference type="Gene3D" id="3.60.21.70">
    <property type="entry name" value="PhoD-like phosphatase"/>
    <property type="match status" value="1"/>
</dbReference>
<feature type="domain" description="PhoD-like phosphatase metallophosphatase" evidence="1">
    <location>
        <begin position="137"/>
        <end position="508"/>
    </location>
</feature>
<sequence length="539" mass="59092">MTFHIDRRLLLKAGAFGIAAMATPGAAQLLAARGFTHGVASGEPGPHSVLLWVRYVGSGEAKLRCEVAETEAFTRIVSGGDVVASGEHDYCAKLVVSGLQPDRWYHYRFIAPDGEISDVGRTRTLPTGDVKRFGIGLFSCSNMPFGYFNAYAHAAERSDLDLMIHVGDYLYEYGPGTYPEKAVPGREVQPPNEMVTLADYRLRYAAYRADPDLRRLHRQFPMIAQWDDHEFANDSWKDGAENHDPAKEGPWSVRKAAAERVYDEWMPVSGQRWNSFQIGSLATIFRPETRITARTKQLDLAEALAGRGDLMQALVAFRDGPWQAADRTLMGAEQEAWLNDGLGKSVKAGTRWQVLAQEIVMAPVRFPDAALSWFPADGPAKARQVAMAGVAAAKIGLPFNFDSWDGYPAARARLLNAALESDSNLLVLSGDSHNAWGNNLSQGGRPAGVEFAGHSVTSPGFEAYVPKTAPTDVARALQTTNPDIIFSDTSRRGYVSLQLTADKVHGEWHFMDTILTRSTSGVTSKALDVRWGARRFANA</sequence>
<dbReference type="EMBL" id="QFNN01000068">
    <property type="protein sequence ID" value="PZO89224.1"/>
    <property type="molecule type" value="Genomic_DNA"/>
</dbReference>
<dbReference type="InterPro" id="IPR052900">
    <property type="entry name" value="Phospholipid_Metab_Enz"/>
</dbReference>
<proteinExistence type="predicted"/>
<dbReference type="SUPFAM" id="SSF56300">
    <property type="entry name" value="Metallo-dependent phosphatases"/>
    <property type="match status" value="1"/>
</dbReference>
<dbReference type="InterPro" id="IPR029052">
    <property type="entry name" value="Metallo-depent_PP-like"/>
</dbReference>
<feature type="domain" description="Phospholipase D N-terminal" evidence="2">
    <location>
        <begin position="37"/>
        <end position="124"/>
    </location>
</feature>
<dbReference type="Proteomes" id="UP000249066">
    <property type="component" value="Unassembled WGS sequence"/>
</dbReference>
<dbReference type="Gene3D" id="2.60.40.380">
    <property type="entry name" value="Purple acid phosphatase-like, N-terminal"/>
    <property type="match status" value="1"/>
</dbReference>
<dbReference type="InterPro" id="IPR032093">
    <property type="entry name" value="PhoD_N"/>
</dbReference>
<dbReference type="PANTHER" id="PTHR43606:SF2">
    <property type="entry name" value="ALKALINE PHOSPHATASE FAMILY PROTEIN (AFU_ORTHOLOGUE AFUA_5G03860)"/>
    <property type="match status" value="1"/>
</dbReference>
<evidence type="ECO:0000259" key="1">
    <source>
        <dbReference type="Pfam" id="PF09423"/>
    </source>
</evidence>
<dbReference type="InterPro" id="IPR006311">
    <property type="entry name" value="TAT_signal"/>
</dbReference>
<evidence type="ECO:0000313" key="3">
    <source>
        <dbReference type="EMBL" id="PZO89224.1"/>
    </source>
</evidence>
<dbReference type="InterPro" id="IPR038607">
    <property type="entry name" value="PhoD-like_sf"/>
</dbReference>
<accession>A0A2W5A3S7</accession>
<gene>
    <name evidence="3" type="ORF">DI623_11020</name>
</gene>
<dbReference type="PANTHER" id="PTHR43606">
    <property type="entry name" value="PHOSPHATASE, PUTATIVE (AFU_ORTHOLOGUE AFUA_6G08710)-RELATED"/>
    <property type="match status" value="1"/>
</dbReference>
<dbReference type="InterPro" id="IPR018946">
    <property type="entry name" value="PhoD-like_MPP"/>
</dbReference>
<comment type="caution">
    <text evidence="3">The sequence shown here is derived from an EMBL/GenBank/DDBJ whole genome shotgun (WGS) entry which is preliminary data.</text>
</comment>
<protein>
    <submittedName>
        <fullName evidence="3">Alkaline phosphatase</fullName>
    </submittedName>
</protein>
<organism evidence="3 4">
    <name type="scientific">Sphingomonas sanxanigenens</name>
    <dbReference type="NCBI Taxonomy" id="397260"/>
    <lineage>
        <taxon>Bacteria</taxon>
        <taxon>Pseudomonadati</taxon>
        <taxon>Pseudomonadota</taxon>
        <taxon>Alphaproteobacteria</taxon>
        <taxon>Sphingomonadales</taxon>
        <taxon>Sphingomonadaceae</taxon>
        <taxon>Sphingomonas</taxon>
    </lineage>
</organism>
<name>A0A2W5A3S7_9SPHN</name>
<evidence type="ECO:0000259" key="2">
    <source>
        <dbReference type="Pfam" id="PF16655"/>
    </source>
</evidence>
<dbReference type="AlphaFoldDB" id="A0A2W5A3S7"/>
<dbReference type="Pfam" id="PF16655">
    <property type="entry name" value="PhoD_N"/>
    <property type="match status" value="1"/>
</dbReference>
<reference evidence="3 4" key="1">
    <citation type="submission" date="2017-08" db="EMBL/GenBank/DDBJ databases">
        <title>Infants hospitalized years apart are colonized by the same room-sourced microbial strains.</title>
        <authorList>
            <person name="Brooks B."/>
            <person name="Olm M.R."/>
            <person name="Firek B.A."/>
            <person name="Baker R."/>
            <person name="Thomas B.C."/>
            <person name="Morowitz M.J."/>
            <person name="Banfield J.F."/>
        </authorList>
    </citation>
    <scope>NUCLEOTIDE SEQUENCE [LARGE SCALE GENOMIC DNA]</scope>
    <source>
        <strain evidence="3">S2_018_000_R2_101</strain>
    </source>
</reference>
<dbReference type="CDD" id="cd07389">
    <property type="entry name" value="MPP_PhoD"/>
    <property type="match status" value="1"/>
</dbReference>
<dbReference type="PROSITE" id="PS51318">
    <property type="entry name" value="TAT"/>
    <property type="match status" value="1"/>
</dbReference>
<dbReference type="Pfam" id="PF09423">
    <property type="entry name" value="PhoD"/>
    <property type="match status" value="1"/>
</dbReference>